<evidence type="ECO:0000256" key="1">
    <source>
        <dbReference type="ARBA" id="ARBA00004589"/>
    </source>
</evidence>
<comment type="caution">
    <text evidence="12">The sequence shown here is derived from an EMBL/GenBank/DDBJ whole genome shotgun (WGS) entry which is preliminary data.</text>
</comment>
<evidence type="ECO:0000256" key="8">
    <source>
        <dbReference type="ARBA" id="ARBA00023288"/>
    </source>
</evidence>
<protein>
    <recommendedName>
        <fullName evidence="11">CFEM domain-containing protein</fullName>
    </recommendedName>
</protein>
<dbReference type="OrthoDB" id="5103907at2759"/>
<evidence type="ECO:0000256" key="9">
    <source>
        <dbReference type="SAM" id="Phobius"/>
    </source>
</evidence>
<evidence type="ECO:0000313" key="12">
    <source>
        <dbReference type="EMBL" id="RSL43153.1"/>
    </source>
</evidence>
<evidence type="ECO:0000313" key="13">
    <source>
        <dbReference type="Proteomes" id="UP000288168"/>
    </source>
</evidence>
<evidence type="ECO:0000256" key="6">
    <source>
        <dbReference type="ARBA" id="ARBA00022729"/>
    </source>
</evidence>
<comment type="subcellular location">
    <subcellularLocation>
        <location evidence="1">Membrane</location>
        <topology evidence="1">Lipid-anchor</topology>
        <topology evidence="1">GPI-anchor</topology>
    </subcellularLocation>
    <subcellularLocation>
        <location evidence="2">Secreted</location>
    </subcellularLocation>
</comment>
<evidence type="ECO:0000256" key="10">
    <source>
        <dbReference type="SAM" id="SignalP"/>
    </source>
</evidence>
<keyword evidence="4" id="KW-0964">Secreted</keyword>
<dbReference type="InterPro" id="IPR008427">
    <property type="entry name" value="Extracellular_membr_CFEM_dom"/>
</dbReference>
<keyword evidence="9" id="KW-1133">Transmembrane helix</keyword>
<dbReference type="EMBL" id="NKCI01000334">
    <property type="protein sequence ID" value="RSL43153.1"/>
    <property type="molecule type" value="Genomic_DNA"/>
</dbReference>
<feature type="signal peptide" evidence="10">
    <location>
        <begin position="1"/>
        <end position="16"/>
    </location>
</feature>
<keyword evidence="5" id="KW-0336">GPI-anchor</keyword>
<gene>
    <name evidence="12" type="ORF">CEP54_015197</name>
</gene>
<evidence type="ECO:0000256" key="7">
    <source>
        <dbReference type="ARBA" id="ARBA00023157"/>
    </source>
</evidence>
<accession>A0A428NQS5</accession>
<organism evidence="12 13">
    <name type="scientific">Fusarium duplospermum</name>
    <dbReference type="NCBI Taxonomy" id="1325734"/>
    <lineage>
        <taxon>Eukaryota</taxon>
        <taxon>Fungi</taxon>
        <taxon>Dikarya</taxon>
        <taxon>Ascomycota</taxon>
        <taxon>Pezizomycotina</taxon>
        <taxon>Sordariomycetes</taxon>
        <taxon>Hypocreomycetidae</taxon>
        <taxon>Hypocreales</taxon>
        <taxon>Nectriaceae</taxon>
        <taxon>Fusarium</taxon>
        <taxon>Fusarium solani species complex</taxon>
    </lineage>
</organism>
<evidence type="ECO:0000256" key="3">
    <source>
        <dbReference type="ARBA" id="ARBA00010031"/>
    </source>
</evidence>
<keyword evidence="5" id="KW-0325">Glycoprotein</keyword>
<comment type="similarity">
    <text evidence="3">Belongs to the RBT5 family.</text>
</comment>
<keyword evidence="9" id="KW-0472">Membrane</keyword>
<keyword evidence="8" id="KW-0449">Lipoprotein</keyword>
<evidence type="ECO:0000256" key="4">
    <source>
        <dbReference type="ARBA" id="ARBA00022525"/>
    </source>
</evidence>
<dbReference type="GO" id="GO:0098552">
    <property type="term" value="C:side of membrane"/>
    <property type="evidence" value="ECO:0007669"/>
    <property type="project" value="UniProtKB-KW"/>
</dbReference>
<reference evidence="12 13" key="1">
    <citation type="submission" date="2017-06" db="EMBL/GenBank/DDBJ databases">
        <title>Comparative genomic analysis of Ambrosia Fusariam Clade fungi.</title>
        <authorList>
            <person name="Stajich J.E."/>
            <person name="Carrillo J."/>
            <person name="Kijimoto T."/>
            <person name="Eskalen A."/>
            <person name="O'Donnell K."/>
            <person name="Kasson M."/>
        </authorList>
    </citation>
    <scope>NUCLEOTIDE SEQUENCE [LARGE SCALE GENOMIC DNA]</scope>
    <source>
        <strain evidence="12 13">NRRL62584</strain>
    </source>
</reference>
<feature type="domain" description="CFEM" evidence="11">
    <location>
        <begin position="33"/>
        <end position="96"/>
    </location>
</feature>
<feature type="transmembrane region" description="Helical" evidence="9">
    <location>
        <begin position="210"/>
        <end position="232"/>
    </location>
</feature>
<feature type="chain" id="PRO_5019340692" description="CFEM domain-containing protein" evidence="10">
    <location>
        <begin position="17"/>
        <end position="279"/>
    </location>
</feature>
<evidence type="ECO:0000259" key="11">
    <source>
        <dbReference type="Pfam" id="PF05730"/>
    </source>
</evidence>
<keyword evidence="6 10" id="KW-0732">Signal</keyword>
<dbReference type="Pfam" id="PF05730">
    <property type="entry name" value="CFEM"/>
    <property type="match status" value="1"/>
</dbReference>
<dbReference type="Proteomes" id="UP000288168">
    <property type="component" value="Unassembled WGS sequence"/>
</dbReference>
<keyword evidence="9" id="KW-0812">Transmembrane</keyword>
<dbReference type="AlphaFoldDB" id="A0A428NQS5"/>
<keyword evidence="13" id="KW-1185">Reference proteome</keyword>
<evidence type="ECO:0000256" key="5">
    <source>
        <dbReference type="ARBA" id="ARBA00022622"/>
    </source>
</evidence>
<sequence>MQTLLLVLFSFPGILALENGNDDAGSGGVGQALMPNCALNCIKEHVPNSGYDLLHVTCLCDPDFRAKHGPVVAPCLITLYDANEINKVQNAWRGQCEVVPSTPTGWESVKPEAEEDTSTATVFSPSLATATSAVAVDVTGEKIANILPRVLIETALLDFKFNFKLNSKTYTYTNTEINDEFDDEFNQLIRNWNRIHKLDDNQHFHRSAKAGIGIGVSFGVVGMACLAATLWLRTRTKAPPVTPAPVIEHVGKAELPATTARPLHVSEIDGREAPQELAA</sequence>
<dbReference type="GO" id="GO:0005576">
    <property type="term" value="C:extracellular region"/>
    <property type="evidence" value="ECO:0007669"/>
    <property type="project" value="UniProtKB-SubCell"/>
</dbReference>
<evidence type="ECO:0000256" key="2">
    <source>
        <dbReference type="ARBA" id="ARBA00004613"/>
    </source>
</evidence>
<keyword evidence="7" id="KW-1015">Disulfide bond</keyword>
<proteinExistence type="inferred from homology"/>
<name>A0A428NQS5_9HYPO</name>